<dbReference type="Proteomes" id="UP000823900">
    <property type="component" value="Unassembled WGS sequence"/>
</dbReference>
<protein>
    <submittedName>
        <fullName evidence="1">Uncharacterized protein</fullName>
    </submittedName>
</protein>
<reference evidence="1" key="1">
    <citation type="journal article" date="2021" name="PeerJ">
        <title>Extensive microbial diversity within the chicken gut microbiome revealed by metagenomics and culture.</title>
        <authorList>
            <person name="Gilroy R."/>
            <person name="Ravi A."/>
            <person name="Getino M."/>
            <person name="Pursley I."/>
            <person name="Horton D.L."/>
            <person name="Alikhan N.F."/>
            <person name="Baker D."/>
            <person name="Gharbi K."/>
            <person name="Hall N."/>
            <person name="Watson M."/>
            <person name="Adriaenssens E.M."/>
            <person name="Foster-Nyarko E."/>
            <person name="Jarju S."/>
            <person name="Secka A."/>
            <person name="Antonio M."/>
            <person name="Oren A."/>
            <person name="Chaudhuri R.R."/>
            <person name="La Ragione R."/>
            <person name="Hildebrand F."/>
            <person name="Pallen M.J."/>
        </authorList>
    </citation>
    <scope>NUCLEOTIDE SEQUENCE</scope>
    <source>
        <strain evidence="1">CHK178-16964</strain>
    </source>
</reference>
<proteinExistence type="predicted"/>
<dbReference type="AlphaFoldDB" id="A0A9D2HHK9"/>
<evidence type="ECO:0000313" key="2">
    <source>
        <dbReference type="Proteomes" id="UP000823900"/>
    </source>
</evidence>
<gene>
    <name evidence="1" type="ORF">IAA07_05410</name>
</gene>
<evidence type="ECO:0000313" key="1">
    <source>
        <dbReference type="EMBL" id="HJA71007.1"/>
    </source>
</evidence>
<sequence length="252" mass="29211">MFEYRYPQFQSKRLLRAEMLEELRDYPLHFAKIMWEDYAQGVVSGCKISWSDGALTVGRGMIYKNKQFYFMEEPFSMECRPLDCIRYLKVRILPEKHMPGETLGVGEILLEERAADDAFELELCRFRLQEGARLRDRHENFEDFSTEYDTVDFTYAPWAGKYSSVLNPALMQQFAREMIKKDEKGIEDISFAMAVLTGGGQVGAEAVREYIRLKTGVRPKGGIRSMYDGLLNVLKEEEQKGSGTEERNVFLI</sequence>
<organism evidence="1 2">
    <name type="scientific">Candidatus Lachnoclostridium stercoravium</name>
    <dbReference type="NCBI Taxonomy" id="2838633"/>
    <lineage>
        <taxon>Bacteria</taxon>
        <taxon>Bacillati</taxon>
        <taxon>Bacillota</taxon>
        <taxon>Clostridia</taxon>
        <taxon>Lachnospirales</taxon>
        <taxon>Lachnospiraceae</taxon>
    </lineage>
</organism>
<dbReference type="EMBL" id="DWZA01000051">
    <property type="protein sequence ID" value="HJA71007.1"/>
    <property type="molecule type" value="Genomic_DNA"/>
</dbReference>
<comment type="caution">
    <text evidence="1">The sequence shown here is derived from an EMBL/GenBank/DDBJ whole genome shotgun (WGS) entry which is preliminary data.</text>
</comment>
<accession>A0A9D2HHK9</accession>
<name>A0A9D2HHK9_9FIRM</name>
<reference evidence="1" key="2">
    <citation type="submission" date="2021-04" db="EMBL/GenBank/DDBJ databases">
        <authorList>
            <person name="Gilroy R."/>
        </authorList>
    </citation>
    <scope>NUCLEOTIDE SEQUENCE</scope>
    <source>
        <strain evidence="1">CHK178-16964</strain>
    </source>
</reference>